<protein>
    <submittedName>
        <fullName evidence="1">Uncharacterized protein</fullName>
    </submittedName>
</protein>
<proteinExistence type="predicted"/>
<evidence type="ECO:0000313" key="1">
    <source>
        <dbReference type="EMBL" id="KZC07775.1"/>
    </source>
</evidence>
<name>A0A154P761_DUFNO</name>
<organism evidence="1 2">
    <name type="scientific">Dufourea novaeangliae</name>
    <name type="common">Sweat bee</name>
    <dbReference type="NCBI Taxonomy" id="178035"/>
    <lineage>
        <taxon>Eukaryota</taxon>
        <taxon>Metazoa</taxon>
        <taxon>Ecdysozoa</taxon>
        <taxon>Arthropoda</taxon>
        <taxon>Hexapoda</taxon>
        <taxon>Insecta</taxon>
        <taxon>Pterygota</taxon>
        <taxon>Neoptera</taxon>
        <taxon>Endopterygota</taxon>
        <taxon>Hymenoptera</taxon>
        <taxon>Apocrita</taxon>
        <taxon>Aculeata</taxon>
        <taxon>Apoidea</taxon>
        <taxon>Anthophila</taxon>
        <taxon>Halictidae</taxon>
        <taxon>Rophitinae</taxon>
        <taxon>Dufourea</taxon>
    </lineage>
</organism>
<gene>
    <name evidence="1" type="ORF">WN55_08097</name>
</gene>
<dbReference type="AlphaFoldDB" id="A0A154P761"/>
<accession>A0A154P761</accession>
<sequence length="85" mass="9629">MEKNVPRRNYPISINGGILLGEHVTRKAHEIVPRLILRLRGKAISGGGGSGRVVAFHRDKRNCYRARRFLDKLFTRPKSPSSSDF</sequence>
<dbReference type="EMBL" id="KQ434829">
    <property type="protein sequence ID" value="KZC07775.1"/>
    <property type="molecule type" value="Genomic_DNA"/>
</dbReference>
<keyword evidence="2" id="KW-1185">Reference proteome</keyword>
<dbReference type="Proteomes" id="UP000076502">
    <property type="component" value="Unassembled WGS sequence"/>
</dbReference>
<reference evidence="1 2" key="1">
    <citation type="submission" date="2015-07" db="EMBL/GenBank/DDBJ databases">
        <title>The genome of Dufourea novaeangliae.</title>
        <authorList>
            <person name="Pan H."/>
            <person name="Kapheim K."/>
        </authorList>
    </citation>
    <scope>NUCLEOTIDE SEQUENCE [LARGE SCALE GENOMIC DNA]</scope>
    <source>
        <strain evidence="1">0120121106</strain>
        <tissue evidence="1">Whole body</tissue>
    </source>
</reference>
<evidence type="ECO:0000313" key="2">
    <source>
        <dbReference type="Proteomes" id="UP000076502"/>
    </source>
</evidence>